<dbReference type="WBParaSite" id="Pan_g13441.t1">
    <property type="protein sequence ID" value="Pan_g13441.t1"/>
    <property type="gene ID" value="Pan_g13441"/>
</dbReference>
<dbReference type="SUPFAM" id="SSF49879">
    <property type="entry name" value="SMAD/FHA domain"/>
    <property type="match status" value="1"/>
</dbReference>
<keyword evidence="3" id="KW-0505">Motor protein</keyword>
<evidence type="ECO:0000256" key="3">
    <source>
        <dbReference type="ARBA" id="ARBA00023175"/>
    </source>
</evidence>
<name>A0A7E4UVU1_PANRE</name>
<evidence type="ECO:0000256" key="2">
    <source>
        <dbReference type="ARBA" id="ARBA00022840"/>
    </source>
</evidence>
<evidence type="ECO:0000259" key="5">
    <source>
        <dbReference type="Pfam" id="PF00498"/>
    </source>
</evidence>
<evidence type="ECO:0000313" key="6">
    <source>
        <dbReference type="Proteomes" id="UP000492821"/>
    </source>
</evidence>
<proteinExistence type="predicted"/>
<reference evidence="6" key="1">
    <citation type="journal article" date="2013" name="Genetics">
        <title>The draft genome and transcriptome of Panagrellus redivivus are shaped by the harsh demands of a free-living lifestyle.</title>
        <authorList>
            <person name="Srinivasan J."/>
            <person name="Dillman A.R."/>
            <person name="Macchietto M.G."/>
            <person name="Heikkinen L."/>
            <person name="Lakso M."/>
            <person name="Fracchia K.M."/>
            <person name="Antoshechkin I."/>
            <person name="Mortazavi A."/>
            <person name="Wong G."/>
            <person name="Sternberg P.W."/>
        </authorList>
    </citation>
    <scope>NUCLEOTIDE SEQUENCE [LARGE SCALE GENOMIC DNA]</scope>
    <source>
        <strain evidence="6">MT8872</strain>
    </source>
</reference>
<feature type="domain" description="FHA" evidence="5">
    <location>
        <begin position="52"/>
        <end position="107"/>
    </location>
</feature>
<dbReference type="Pfam" id="PF00498">
    <property type="entry name" value="FHA"/>
    <property type="match status" value="1"/>
</dbReference>
<dbReference type="PANTHER" id="PTHR47117">
    <property type="entry name" value="STAR-RELATED LIPID TRANSFER PROTEIN 9"/>
    <property type="match status" value="1"/>
</dbReference>
<accession>A0A7E4UVU1</accession>
<protein>
    <submittedName>
        <fullName evidence="7">FHA domain-containing protein</fullName>
    </submittedName>
</protein>
<organism evidence="6 7">
    <name type="scientific">Panagrellus redivivus</name>
    <name type="common">Microworm</name>
    <dbReference type="NCBI Taxonomy" id="6233"/>
    <lineage>
        <taxon>Eukaryota</taxon>
        <taxon>Metazoa</taxon>
        <taxon>Ecdysozoa</taxon>
        <taxon>Nematoda</taxon>
        <taxon>Chromadorea</taxon>
        <taxon>Rhabditida</taxon>
        <taxon>Tylenchina</taxon>
        <taxon>Panagrolaimomorpha</taxon>
        <taxon>Panagrolaimoidea</taxon>
        <taxon>Panagrolaimidae</taxon>
        <taxon>Panagrellus</taxon>
    </lineage>
</organism>
<dbReference type="PANTHER" id="PTHR47117:SF10">
    <property type="entry name" value="KINESIN-LIKE PROTEIN KIF1B"/>
    <property type="match status" value="1"/>
</dbReference>
<sequence length="237" mass="27830">MRPRVRQRKHLFRRSLLLQFSVKTILSSHFQLPHLVNLNEDPLMSEYAEVRPDIPLSGEAIQEQHCRFINEDLSVMLIPEPGAQCFVNGNHVNEATRLTTGSRIILGNNHVFRYNDPQEARQSRHNLAAATKEPIDWKYAQMELYEKQGIDLKIEMDKKLLEMEQTFRKEMEELERQYKRNTKLASHPFKDTSISAFRLEVWVSRADETVWIRSQEANVNNYRVGQQKDAAVACWHK</sequence>
<feature type="coiled-coil region" evidence="4">
    <location>
        <begin position="157"/>
        <end position="184"/>
    </location>
</feature>
<dbReference type="Gene3D" id="2.60.200.20">
    <property type="match status" value="1"/>
</dbReference>
<dbReference type="AlphaFoldDB" id="A0A7E4UVU1"/>
<dbReference type="InterPro" id="IPR000253">
    <property type="entry name" value="FHA_dom"/>
</dbReference>
<keyword evidence="2" id="KW-0067">ATP-binding</keyword>
<keyword evidence="6" id="KW-1185">Reference proteome</keyword>
<evidence type="ECO:0000313" key="7">
    <source>
        <dbReference type="WBParaSite" id="Pan_g13441.t1"/>
    </source>
</evidence>
<keyword evidence="4" id="KW-0175">Coiled coil</keyword>
<dbReference type="GO" id="GO:0005524">
    <property type="term" value="F:ATP binding"/>
    <property type="evidence" value="ECO:0007669"/>
    <property type="project" value="UniProtKB-KW"/>
</dbReference>
<dbReference type="InterPro" id="IPR008984">
    <property type="entry name" value="SMAD_FHA_dom_sf"/>
</dbReference>
<evidence type="ECO:0000256" key="4">
    <source>
        <dbReference type="SAM" id="Coils"/>
    </source>
</evidence>
<dbReference type="Proteomes" id="UP000492821">
    <property type="component" value="Unassembled WGS sequence"/>
</dbReference>
<reference evidence="7" key="2">
    <citation type="submission" date="2020-10" db="UniProtKB">
        <authorList>
            <consortium name="WormBaseParasite"/>
        </authorList>
    </citation>
    <scope>IDENTIFICATION</scope>
</reference>
<evidence type="ECO:0000256" key="1">
    <source>
        <dbReference type="ARBA" id="ARBA00022741"/>
    </source>
</evidence>
<keyword evidence="1" id="KW-0547">Nucleotide-binding</keyword>